<name>A0A9W9HER3_9EURO</name>
<dbReference type="AlphaFoldDB" id="A0A9W9HER3"/>
<dbReference type="RefSeq" id="XP_056525960.1">
    <property type="nucleotide sequence ID" value="XM_056660794.1"/>
</dbReference>
<evidence type="ECO:0000313" key="3">
    <source>
        <dbReference type="Proteomes" id="UP001149079"/>
    </source>
</evidence>
<proteinExistence type="predicted"/>
<evidence type="ECO:0000256" key="1">
    <source>
        <dbReference type="SAM" id="SignalP"/>
    </source>
</evidence>
<dbReference type="EMBL" id="JAPQKL010000001">
    <property type="protein sequence ID" value="KAJ5145486.1"/>
    <property type="molecule type" value="Genomic_DNA"/>
</dbReference>
<accession>A0A9W9HER3</accession>
<reference evidence="2" key="2">
    <citation type="journal article" date="2023" name="IMA Fungus">
        <title>Comparative genomic study of the Penicillium genus elucidates a diverse pangenome and 15 lateral gene transfer events.</title>
        <authorList>
            <person name="Petersen C."/>
            <person name="Sorensen T."/>
            <person name="Nielsen M.R."/>
            <person name="Sondergaard T.E."/>
            <person name="Sorensen J.L."/>
            <person name="Fitzpatrick D.A."/>
            <person name="Frisvad J.C."/>
            <person name="Nielsen K.L."/>
        </authorList>
    </citation>
    <scope>NUCLEOTIDE SEQUENCE</scope>
    <source>
        <strain evidence="2">IBT 22155</strain>
    </source>
</reference>
<keyword evidence="1" id="KW-0732">Signal</keyword>
<gene>
    <name evidence="2" type="ORF">N7515_000050</name>
</gene>
<comment type="caution">
    <text evidence="2">The sequence shown here is derived from an EMBL/GenBank/DDBJ whole genome shotgun (WGS) entry which is preliminary data.</text>
</comment>
<dbReference type="OrthoDB" id="4520852at2759"/>
<feature type="signal peptide" evidence="1">
    <location>
        <begin position="1"/>
        <end position="18"/>
    </location>
</feature>
<feature type="chain" id="PRO_5040792769" evidence="1">
    <location>
        <begin position="19"/>
        <end position="122"/>
    </location>
</feature>
<sequence>MLSDKISLLLLATTGTSALWIAAADMTYYNSVSGGIYPSPSCQVGKGETRDEAWSLATSEGTESIALGGILTCDELNYKKTNQLGGFWDDYGTIFYETDDRMWYCGTGGGQGACDAGEGVPK</sequence>
<organism evidence="2 3">
    <name type="scientific">Penicillium bovifimosum</name>
    <dbReference type="NCBI Taxonomy" id="126998"/>
    <lineage>
        <taxon>Eukaryota</taxon>
        <taxon>Fungi</taxon>
        <taxon>Dikarya</taxon>
        <taxon>Ascomycota</taxon>
        <taxon>Pezizomycotina</taxon>
        <taxon>Eurotiomycetes</taxon>
        <taxon>Eurotiomycetidae</taxon>
        <taxon>Eurotiales</taxon>
        <taxon>Aspergillaceae</taxon>
        <taxon>Penicillium</taxon>
    </lineage>
</organism>
<dbReference type="GeneID" id="81399964"/>
<reference evidence="2" key="1">
    <citation type="submission" date="2022-11" db="EMBL/GenBank/DDBJ databases">
        <authorList>
            <person name="Petersen C."/>
        </authorList>
    </citation>
    <scope>NUCLEOTIDE SEQUENCE</scope>
    <source>
        <strain evidence="2">IBT 22155</strain>
    </source>
</reference>
<protein>
    <submittedName>
        <fullName evidence="2">Uncharacterized protein</fullName>
    </submittedName>
</protein>
<keyword evidence="3" id="KW-1185">Reference proteome</keyword>
<dbReference type="Proteomes" id="UP001149079">
    <property type="component" value="Unassembled WGS sequence"/>
</dbReference>
<evidence type="ECO:0000313" key="2">
    <source>
        <dbReference type="EMBL" id="KAJ5145486.1"/>
    </source>
</evidence>